<dbReference type="EMBL" id="JBANDL010000002">
    <property type="protein sequence ID" value="MEI2457347.1"/>
    <property type="molecule type" value="Genomic_DNA"/>
</dbReference>
<sequence>MKLHHTLLAIALVSSLALPVWAEGDDADIHSSTRVNNDIDVHGRVKVRGKIKIASQSSATVDQDQTTEHNLSLGDGDHDAHLGDDALSDAQGNIGVNVAAGVGNAQANDTALSAVDGEKVFASAMVFSSQSASDNYATTNTDHTYYSATLDGNALSAAKGNIGVNVAAGVGNAQSNAMAASVNSSGRLALAAADSEQSAMFNLLDSEGRRISLDLYATLGGNALSGAQGNIGVNVAAGVGNLQHNGLSIATASCGTCAAPPPPPTCGSNCGD</sequence>
<dbReference type="AlphaFoldDB" id="A0AAU8MXK6"/>
<evidence type="ECO:0000313" key="4">
    <source>
        <dbReference type="EMBL" id="XCO76322.1"/>
    </source>
</evidence>
<keyword evidence="5" id="KW-1185">Reference proteome</keyword>
<accession>A0AAU8MXK6</accession>
<proteinExistence type="predicted"/>
<feature type="signal peptide" evidence="2">
    <location>
        <begin position="1"/>
        <end position="22"/>
    </location>
</feature>
<feature type="compositionally biased region" description="Basic and acidic residues" evidence="1">
    <location>
        <begin position="75"/>
        <end position="84"/>
    </location>
</feature>
<evidence type="ECO:0000256" key="2">
    <source>
        <dbReference type="SAM" id="SignalP"/>
    </source>
</evidence>
<feature type="region of interest" description="Disordered" evidence="1">
    <location>
        <begin position="56"/>
        <end position="86"/>
    </location>
</feature>
<reference evidence="4" key="2">
    <citation type="submission" date="2024-06" db="EMBL/GenBank/DDBJ databases">
        <authorList>
            <person name="Li S."/>
        </authorList>
    </citation>
    <scope>NUCLEOTIDE SEQUENCE</scope>
    <source>
        <strain evidence="4">SR10</strain>
    </source>
</reference>
<dbReference type="EMBL" id="CP159925">
    <property type="protein sequence ID" value="XCO76322.1"/>
    <property type="molecule type" value="Genomic_DNA"/>
</dbReference>
<feature type="compositionally biased region" description="Polar residues" evidence="1">
    <location>
        <begin position="56"/>
        <end position="70"/>
    </location>
</feature>
<dbReference type="RefSeq" id="WP_064748139.1">
    <property type="nucleotide sequence ID" value="NZ_CP159925.1"/>
</dbReference>
<evidence type="ECO:0000313" key="3">
    <source>
        <dbReference type="EMBL" id="MEI2457347.1"/>
    </source>
</evidence>
<name>A0AAU8MXK6_9GAMM</name>
<evidence type="ECO:0000256" key="1">
    <source>
        <dbReference type="SAM" id="MobiDB-lite"/>
    </source>
</evidence>
<feature type="chain" id="PRO_5043762047" description="Adhesin" evidence="2">
    <location>
        <begin position="23"/>
        <end position="272"/>
    </location>
</feature>
<protein>
    <recommendedName>
        <fullName evidence="6">Adhesin</fullName>
    </recommendedName>
</protein>
<reference evidence="3 5" key="1">
    <citation type="submission" date="2024-02" db="EMBL/GenBank/DDBJ databases">
        <title>Lysobacter Genome Sequencing and Mining.</title>
        <authorList>
            <person name="Bierman J."/>
            <person name="Walker M.C."/>
        </authorList>
    </citation>
    <scope>NUCLEOTIDE SEQUENCE [LARGE SCALE GENOMIC DNA]</scope>
    <source>
        <strain evidence="3 5">PB6250</strain>
    </source>
</reference>
<evidence type="ECO:0008006" key="6">
    <source>
        <dbReference type="Google" id="ProtNLM"/>
    </source>
</evidence>
<keyword evidence="2" id="KW-0732">Signal</keyword>
<gene>
    <name evidence="4" type="ORF">ABU614_05905</name>
    <name evidence="3" type="ORF">V2J18_22065</name>
</gene>
<dbReference type="Proteomes" id="UP001387215">
    <property type="component" value="Unassembled WGS sequence"/>
</dbReference>
<evidence type="ECO:0000313" key="5">
    <source>
        <dbReference type="Proteomes" id="UP001387215"/>
    </source>
</evidence>
<organism evidence="4">
    <name type="scientific">Lysobacter firmicutimachus</name>
    <dbReference type="NCBI Taxonomy" id="1792846"/>
    <lineage>
        <taxon>Bacteria</taxon>
        <taxon>Pseudomonadati</taxon>
        <taxon>Pseudomonadota</taxon>
        <taxon>Gammaproteobacteria</taxon>
        <taxon>Lysobacterales</taxon>
        <taxon>Lysobacteraceae</taxon>
        <taxon>Lysobacter</taxon>
    </lineage>
</organism>